<gene>
    <name evidence="2" type="ORF">GCM10009867_13710</name>
</gene>
<keyword evidence="3" id="KW-1185">Reference proteome</keyword>
<feature type="compositionally biased region" description="Low complexity" evidence="1">
    <location>
        <begin position="70"/>
        <end position="96"/>
    </location>
</feature>
<feature type="compositionally biased region" description="Basic and acidic residues" evidence="1">
    <location>
        <begin position="162"/>
        <end position="172"/>
    </location>
</feature>
<reference evidence="3" key="1">
    <citation type="journal article" date="2019" name="Int. J. Syst. Evol. Microbiol.">
        <title>The Global Catalogue of Microorganisms (GCM) 10K type strain sequencing project: providing services to taxonomists for standard genome sequencing and annotation.</title>
        <authorList>
            <consortium name="The Broad Institute Genomics Platform"/>
            <consortium name="The Broad Institute Genome Sequencing Center for Infectious Disease"/>
            <person name="Wu L."/>
            <person name="Ma J."/>
        </authorList>
    </citation>
    <scope>NUCLEOTIDE SEQUENCE [LARGE SCALE GENOMIC DNA]</scope>
    <source>
        <strain evidence="3">JCM 16378</strain>
    </source>
</reference>
<feature type="compositionally biased region" description="Gly residues" evidence="1">
    <location>
        <begin position="97"/>
        <end position="114"/>
    </location>
</feature>
<comment type="caution">
    <text evidence="2">The sequence shown here is derived from an EMBL/GenBank/DDBJ whole genome shotgun (WGS) entry which is preliminary data.</text>
</comment>
<feature type="compositionally biased region" description="Basic and acidic residues" evidence="1">
    <location>
        <begin position="135"/>
        <end position="146"/>
    </location>
</feature>
<name>A0ABN3UJV8_9MICO</name>
<feature type="region of interest" description="Disordered" evidence="1">
    <location>
        <begin position="1"/>
        <end position="46"/>
    </location>
</feature>
<proteinExistence type="predicted"/>
<organism evidence="2 3">
    <name type="scientific">Pedococcus aerophilus</name>
    <dbReference type="NCBI Taxonomy" id="436356"/>
    <lineage>
        <taxon>Bacteria</taxon>
        <taxon>Bacillati</taxon>
        <taxon>Actinomycetota</taxon>
        <taxon>Actinomycetes</taxon>
        <taxon>Micrococcales</taxon>
        <taxon>Intrasporangiaceae</taxon>
        <taxon>Pedococcus</taxon>
    </lineage>
</organism>
<accession>A0ABN3UJV8</accession>
<dbReference type="EMBL" id="BAAARN010000001">
    <property type="protein sequence ID" value="GAA2734171.1"/>
    <property type="molecule type" value="Genomic_DNA"/>
</dbReference>
<dbReference type="Proteomes" id="UP001501326">
    <property type="component" value="Unassembled WGS sequence"/>
</dbReference>
<evidence type="ECO:0000256" key="1">
    <source>
        <dbReference type="SAM" id="MobiDB-lite"/>
    </source>
</evidence>
<feature type="region of interest" description="Disordered" evidence="1">
    <location>
        <begin position="135"/>
        <end position="173"/>
    </location>
</feature>
<sequence>MRPTADRWLTGGSRLGARRAAHGGWTAGASQRPSPPREEPRMSPVRTSVKIAGAAGVAAIAAGIGASQALADTTTPAPSSTSSSAPAQPDADTPAGKGPGGPGGPGGRGHGPGGADAAALAKELGVTEAKVKAALDAVREASRPDKAPTPPTEGTKPTPPTEAERTAREKARTSALAKELGLSEAKVQAAFDAVRADREAARKTELSSRLDTAVEDGKLTAADKASVLKAFEAGVLGGPRP</sequence>
<evidence type="ECO:0000313" key="3">
    <source>
        <dbReference type="Proteomes" id="UP001501326"/>
    </source>
</evidence>
<evidence type="ECO:0000313" key="2">
    <source>
        <dbReference type="EMBL" id="GAA2734171.1"/>
    </source>
</evidence>
<feature type="region of interest" description="Disordered" evidence="1">
    <location>
        <begin position="70"/>
        <end position="121"/>
    </location>
</feature>
<protein>
    <submittedName>
        <fullName evidence="2">Uncharacterized protein</fullName>
    </submittedName>
</protein>